<organism evidence="1 2">
    <name type="scientific">Fusarium oxysporum f. sp. raphani</name>
    <dbReference type="NCBI Taxonomy" id="96318"/>
    <lineage>
        <taxon>Eukaryota</taxon>
        <taxon>Fungi</taxon>
        <taxon>Dikarya</taxon>
        <taxon>Ascomycota</taxon>
        <taxon>Pezizomycotina</taxon>
        <taxon>Sordariomycetes</taxon>
        <taxon>Hypocreomycetidae</taxon>
        <taxon>Hypocreales</taxon>
        <taxon>Nectriaceae</taxon>
        <taxon>Fusarium</taxon>
        <taxon>Fusarium oxysporum species complex</taxon>
    </lineage>
</organism>
<evidence type="ECO:0000313" key="2">
    <source>
        <dbReference type="Proteomes" id="UP000693942"/>
    </source>
</evidence>
<evidence type="ECO:0000313" key="1">
    <source>
        <dbReference type="EMBL" id="KAG7425761.1"/>
    </source>
</evidence>
<protein>
    <submittedName>
        <fullName evidence="1">Uncharacterized protein</fullName>
    </submittedName>
</protein>
<name>A0A8J5PCV1_FUSOX</name>
<accession>A0A8J5PCV1</accession>
<dbReference type="AlphaFoldDB" id="A0A8J5PCV1"/>
<reference evidence="1" key="1">
    <citation type="submission" date="2021-04" db="EMBL/GenBank/DDBJ databases">
        <title>First draft genome resource for Brassicaceae pathogens Fusarium oxysporum f. sp. raphani and Fusarium oxysporum f. sp. rapae.</title>
        <authorList>
            <person name="Asai S."/>
        </authorList>
    </citation>
    <scope>NUCLEOTIDE SEQUENCE</scope>
    <source>
        <strain evidence="1">Tf1262</strain>
    </source>
</reference>
<gene>
    <name evidence="1" type="ORF">Forpi1262_v013629</name>
</gene>
<sequence>MASRCWDLCWRQPGWARLQHVGILEHFRSLAGLEESVELDKGIVVGDTAPAAEERLQVNPGVPLGVALVEEGNSDSTAAAAAAGIAPDVRERWNIAESVDPAAAVGTQQAVVAAAYPSQLASLLSPHRTGTWLIDPFVHTDSSNIRRGNTAVSQIFQLNTYTWTTLPH</sequence>
<comment type="caution">
    <text evidence="1">The sequence shown here is derived from an EMBL/GenBank/DDBJ whole genome shotgun (WGS) entry which is preliminary data.</text>
</comment>
<dbReference type="EMBL" id="JAELUR010000011">
    <property type="protein sequence ID" value="KAG7425761.1"/>
    <property type="molecule type" value="Genomic_DNA"/>
</dbReference>
<dbReference type="Proteomes" id="UP000693942">
    <property type="component" value="Unassembled WGS sequence"/>
</dbReference>
<proteinExistence type="predicted"/>